<dbReference type="GO" id="GO:0016020">
    <property type="term" value="C:membrane"/>
    <property type="evidence" value="ECO:0007669"/>
    <property type="project" value="UniProtKB-SubCell"/>
</dbReference>
<dbReference type="PROSITE" id="PS50011">
    <property type="entry name" value="PROTEIN_KINASE_DOM"/>
    <property type="match status" value="2"/>
</dbReference>
<dbReference type="PANTHER" id="PTHR48006">
    <property type="entry name" value="LEUCINE-RICH REPEAT-CONTAINING PROTEIN DDB_G0281931-RELATED"/>
    <property type="match status" value="1"/>
</dbReference>
<gene>
    <name evidence="4" type="primary">LOC113713256</name>
</gene>
<organism evidence="3 4">
    <name type="scientific">Coffea arabica</name>
    <name type="common">Arabian coffee</name>
    <dbReference type="NCBI Taxonomy" id="13443"/>
    <lineage>
        <taxon>Eukaryota</taxon>
        <taxon>Viridiplantae</taxon>
        <taxon>Streptophyta</taxon>
        <taxon>Embryophyta</taxon>
        <taxon>Tracheophyta</taxon>
        <taxon>Spermatophyta</taxon>
        <taxon>Magnoliopsida</taxon>
        <taxon>eudicotyledons</taxon>
        <taxon>Gunneridae</taxon>
        <taxon>Pentapetalae</taxon>
        <taxon>asterids</taxon>
        <taxon>lamiids</taxon>
        <taxon>Gentianales</taxon>
        <taxon>Rubiaceae</taxon>
        <taxon>Ixoroideae</taxon>
        <taxon>Gardenieae complex</taxon>
        <taxon>Bertiereae - Coffeeae clade</taxon>
        <taxon>Coffeeae</taxon>
        <taxon>Coffea</taxon>
    </lineage>
</organism>
<feature type="domain" description="Protein kinase" evidence="2">
    <location>
        <begin position="78"/>
        <end position="363"/>
    </location>
</feature>
<protein>
    <submittedName>
        <fullName evidence="4">Uncharacterized protein isoform X1</fullName>
    </submittedName>
</protein>
<evidence type="ECO:0000313" key="4">
    <source>
        <dbReference type="RefSeq" id="XP_027092735.1"/>
    </source>
</evidence>
<dbReference type="GO" id="GO:0005524">
    <property type="term" value="F:ATP binding"/>
    <property type="evidence" value="ECO:0007669"/>
    <property type="project" value="InterPro"/>
</dbReference>
<dbReference type="FunFam" id="1.10.510.10:FF:000448">
    <property type="entry name" value="Putative LRR receptor-like serine/threonine-protein kinase"/>
    <property type="match status" value="1"/>
</dbReference>
<reference evidence="3" key="1">
    <citation type="journal article" date="2025" name="Foods">
        <title>Unveiling the Microbial Signatures of Arabica Coffee Cherries: Insights into Ripeness Specific Diversity, Functional Traits, and Implications for Quality and Safety.</title>
        <authorList>
            <consortium name="RefSeq"/>
            <person name="Tenea G.N."/>
            <person name="Cifuentes V."/>
            <person name="Reyes P."/>
            <person name="Cevallos-Vallejos M."/>
        </authorList>
    </citation>
    <scope>NUCLEOTIDE SEQUENCE [LARGE SCALE GENOMIC DNA]</scope>
</reference>
<dbReference type="InterPro" id="IPR011009">
    <property type="entry name" value="Kinase-like_dom_sf"/>
</dbReference>
<dbReference type="Gene3D" id="1.10.510.10">
    <property type="entry name" value="Transferase(Phosphotransferase) domain 1"/>
    <property type="match status" value="2"/>
</dbReference>
<dbReference type="OrthoDB" id="248923at2759"/>
<dbReference type="PANTHER" id="PTHR48006:SF50">
    <property type="entry name" value="OS03G0724300 PROTEIN"/>
    <property type="match status" value="1"/>
</dbReference>
<dbReference type="InterPro" id="IPR000719">
    <property type="entry name" value="Prot_kinase_dom"/>
</dbReference>
<evidence type="ECO:0000259" key="2">
    <source>
        <dbReference type="PROSITE" id="PS50011"/>
    </source>
</evidence>
<keyword evidence="3" id="KW-1185">Reference proteome</keyword>
<dbReference type="InterPro" id="IPR051824">
    <property type="entry name" value="LRR_Rcpt-Like_S/T_Kinase"/>
</dbReference>
<evidence type="ECO:0000256" key="1">
    <source>
        <dbReference type="ARBA" id="ARBA00004479"/>
    </source>
</evidence>
<reference evidence="4" key="2">
    <citation type="submission" date="2025-08" db="UniProtKB">
        <authorList>
            <consortium name="RefSeq"/>
        </authorList>
    </citation>
    <scope>IDENTIFICATION</scope>
    <source>
        <tissue evidence="4">Leaves</tissue>
    </source>
</reference>
<dbReference type="Proteomes" id="UP001652660">
    <property type="component" value="Chromosome 10c"/>
</dbReference>
<dbReference type="RefSeq" id="XP_027092735.1">
    <property type="nucleotide sequence ID" value="XM_027236934.2"/>
</dbReference>
<evidence type="ECO:0000313" key="3">
    <source>
        <dbReference type="Proteomes" id="UP001652660"/>
    </source>
</evidence>
<accession>A0A6P6UPI5</accession>
<name>A0A6P6UPI5_COFAR</name>
<dbReference type="InterPro" id="IPR001245">
    <property type="entry name" value="Ser-Thr/Tyr_kinase_cat_dom"/>
</dbReference>
<proteinExistence type="predicted"/>
<sequence length="768" mass="86461">MPRSCDNWERLVTAVLRREDLRFTGQRTPSELSLASLSSISSFNLASSSRRVSSFNFNNLFAGVSFTRLQILQATDYLNESKLIKHGLSGDLYDGVLEEGTRVVIKKIDLSSVNKESLFIAELEVLGKVSHHHRFVPFLGHCLENGNEKFLVYRYMPNKDLSTCLSRKNISGNNTQSPFLDWITRLKIATEVAESLYYLHHQCVPPLVHRDIQAGSILLDDKFEVRLGSLYKVCAEEKDIAPNTIARGSNQGTPGTSNASYATCAYDVYSFGKVLLELVTGKQDFSATENSIMKDWMIKALAYIIPDKEELLINIVQSTLSLDKHLLSQVWAVSFIAKACLSPESSERPNMAQILLALDHIMSARFGDENFKPIGHHGSVSTALVIAKILQRSQIVGRRPKATGNATLGSRTALKEGYQNEGIFVHPKLTIFSYSELMVATRGFRSDAVLREGEFSAITQAWLQDKSTSKSSSEALVAVRKFYSQNMLLLNDWQSHFLEQSRVCLLGRLSHPNLVEFLGYCLEDKELFVVHEYMQNGSLENHLFRTSSDVRPLSWDIRIKILIGAARGLAFLHAAEWQGYYEYFGTSDILLDGSYNAKISGIGTTKIVRRKVFNEEHPLWYKRGKYFNAPPEYDLRKNIPTELMNVKGDALGSGVVLAEMNVKGDVFGFGVVLAEMLTGLSAKGRYRLGWREHYLVPLEYHLVPFFRYHMRKNPLEKIMDPQLEGKYPAEAALELGSLACLCLQDEPESRLSMKEVVEILECIVSAKE</sequence>
<dbReference type="SUPFAM" id="SSF56112">
    <property type="entry name" value="Protein kinase-like (PK-like)"/>
    <property type="match status" value="2"/>
</dbReference>
<feature type="domain" description="Protein kinase" evidence="2">
    <location>
        <begin position="444"/>
        <end position="763"/>
    </location>
</feature>
<dbReference type="GO" id="GO:0004672">
    <property type="term" value="F:protein kinase activity"/>
    <property type="evidence" value="ECO:0007669"/>
    <property type="project" value="InterPro"/>
</dbReference>
<dbReference type="GeneID" id="113713256"/>
<dbReference type="Pfam" id="PF07714">
    <property type="entry name" value="PK_Tyr_Ser-Thr"/>
    <property type="match status" value="2"/>
</dbReference>
<dbReference type="FunFam" id="3.30.200.20:FF:000433">
    <property type="entry name" value="Predicted protein"/>
    <property type="match status" value="1"/>
</dbReference>
<dbReference type="AlphaFoldDB" id="A0A6P6UPI5"/>
<comment type="subcellular location">
    <subcellularLocation>
        <location evidence="1">Membrane</location>
        <topology evidence="1">Single-pass type I membrane protein</topology>
    </subcellularLocation>
</comment>
<dbReference type="Gene3D" id="3.30.200.20">
    <property type="entry name" value="Phosphorylase Kinase, domain 1"/>
    <property type="match status" value="2"/>
</dbReference>